<keyword evidence="3 6" id="KW-0597">Phosphoprotein</keyword>
<dbReference type="Gene3D" id="1.10.287.130">
    <property type="match status" value="1"/>
</dbReference>
<evidence type="ECO:0000259" key="8">
    <source>
        <dbReference type="PROSITE" id="PS50110"/>
    </source>
</evidence>
<dbReference type="GO" id="GO:0000155">
    <property type="term" value="F:phosphorelay sensor kinase activity"/>
    <property type="evidence" value="ECO:0007669"/>
    <property type="project" value="InterPro"/>
</dbReference>
<evidence type="ECO:0000256" key="4">
    <source>
        <dbReference type="ARBA" id="ARBA00022777"/>
    </source>
</evidence>
<dbReference type="EMBL" id="DSRU01000241">
    <property type="protein sequence ID" value="HFM99386.1"/>
    <property type="molecule type" value="Genomic_DNA"/>
</dbReference>
<dbReference type="SMART" id="SM00448">
    <property type="entry name" value="REC"/>
    <property type="match status" value="1"/>
</dbReference>
<evidence type="ECO:0000256" key="6">
    <source>
        <dbReference type="PROSITE-ProRule" id="PRU00169"/>
    </source>
</evidence>
<dbReference type="PROSITE" id="PS50110">
    <property type="entry name" value="RESPONSE_REGULATORY"/>
    <property type="match status" value="1"/>
</dbReference>
<dbReference type="InterPro" id="IPR005467">
    <property type="entry name" value="His_kinase_dom"/>
</dbReference>
<dbReference type="InterPro" id="IPR036890">
    <property type="entry name" value="HATPase_C_sf"/>
</dbReference>
<comment type="catalytic activity">
    <reaction evidence="1">
        <text>ATP + protein L-histidine = ADP + protein N-phospho-L-histidine.</text>
        <dbReference type="EC" id="2.7.13.3"/>
    </reaction>
</comment>
<accession>A0A7C3KFB7</accession>
<dbReference type="SMART" id="SM00388">
    <property type="entry name" value="HisKA"/>
    <property type="match status" value="1"/>
</dbReference>
<evidence type="ECO:0000256" key="2">
    <source>
        <dbReference type="ARBA" id="ARBA00012438"/>
    </source>
</evidence>
<dbReference type="InterPro" id="IPR001789">
    <property type="entry name" value="Sig_transdc_resp-reg_receiver"/>
</dbReference>
<keyword evidence="4 9" id="KW-0808">Transferase</keyword>
<dbReference type="InterPro" id="IPR011006">
    <property type="entry name" value="CheY-like_superfamily"/>
</dbReference>
<evidence type="ECO:0000259" key="7">
    <source>
        <dbReference type="PROSITE" id="PS50109"/>
    </source>
</evidence>
<dbReference type="Pfam" id="PF00072">
    <property type="entry name" value="Response_reg"/>
    <property type="match status" value="1"/>
</dbReference>
<dbReference type="SUPFAM" id="SSF55874">
    <property type="entry name" value="ATPase domain of HSP90 chaperone/DNA topoisomerase II/histidine kinase"/>
    <property type="match status" value="1"/>
</dbReference>
<dbReference type="CDD" id="cd00082">
    <property type="entry name" value="HisKA"/>
    <property type="match status" value="1"/>
</dbReference>
<proteinExistence type="predicted"/>
<dbReference type="PANTHER" id="PTHR43547">
    <property type="entry name" value="TWO-COMPONENT HISTIDINE KINASE"/>
    <property type="match status" value="1"/>
</dbReference>
<dbReference type="PANTHER" id="PTHR43547:SF2">
    <property type="entry name" value="HYBRID SIGNAL TRANSDUCTION HISTIDINE KINASE C"/>
    <property type="match status" value="1"/>
</dbReference>
<evidence type="ECO:0000256" key="5">
    <source>
        <dbReference type="ARBA" id="ARBA00023012"/>
    </source>
</evidence>
<feature type="modified residue" description="4-aspartylphosphate" evidence="6">
    <location>
        <position position="52"/>
    </location>
</feature>
<dbReference type="InterPro" id="IPR003594">
    <property type="entry name" value="HATPase_dom"/>
</dbReference>
<dbReference type="SUPFAM" id="SSF47384">
    <property type="entry name" value="Homodimeric domain of signal transducing histidine kinase"/>
    <property type="match status" value="1"/>
</dbReference>
<dbReference type="Gene3D" id="3.30.565.10">
    <property type="entry name" value="Histidine kinase-like ATPase, C-terminal domain"/>
    <property type="match status" value="1"/>
</dbReference>
<organism evidence="9">
    <name type="scientific">Oscillatoriales cyanobacterium SpSt-418</name>
    <dbReference type="NCBI Taxonomy" id="2282169"/>
    <lineage>
        <taxon>Bacteria</taxon>
        <taxon>Bacillati</taxon>
        <taxon>Cyanobacteriota</taxon>
        <taxon>Cyanophyceae</taxon>
        <taxon>Oscillatoriophycideae</taxon>
        <taxon>Oscillatoriales</taxon>
    </lineage>
</organism>
<keyword evidence="5" id="KW-0902">Two-component regulatory system</keyword>
<dbReference type="SUPFAM" id="SSF52172">
    <property type="entry name" value="CheY-like"/>
    <property type="match status" value="1"/>
</dbReference>
<dbReference type="PRINTS" id="PR00344">
    <property type="entry name" value="BCTRLSENSOR"/>
</dbReference>
<feature type="domain" description="Histidine kinase" evidence="7">
    <location>
        <begin position="143"/>
        <end position="363"/>
    </location>
</feature>
<dbReference type="PROSITE" id="PS50109">
    <property type="entry name" value="HIS_KIN"/>
    <property type="match status" value="1"/>
</dbReference>
<protein>
    <recommendedName>
        <fullName evidence="2">histidine kinase</fullName>
        <ecNumber evidence="2">2.7.13.3</ecNumber>
    </recommendedName>
</protein>
<dbReference type="EC" id="2.7.13.3" evidence="2"/>
<feature type="domain" description="Response regulatory" evidence="8">
    <location>
        <begin position="3"/>
        <end position="119"/>
    </location>
</feature>
<dbReference type="SMART" id="SM00387">
    <property type="entry name" value="HATPase_c"/>
    <property type="match status" value="1"/>
</dbReference>
<dbReference type="Gene3D" id="3.40.50.2300">
    <property type="match status" value="1"/>
</dbReference>
<dbReference type="Pfam" id="PF00512">
    <property type="entry name" value="HisKA"/>
    <property type="match status" value="1"/>
</dbReference>
<evidence type="ECO:0000256" key="1">
    <source>
        <dbReference type="ARBA" id="ARBA00000085"/>
    </source>
</evidence>
<name>A0A7C3KFB7_9CYAN</name>
<sequence>MKKILVIEDSLSIRESTIDLLRLHGFDAIAAENGKQGIQIAQTYLPNLILCDVMMPEIDGYGVLTALRKHPKTAAIPFIFITARSAKADVRQGMELGADDYLTKPYTAEELLKAITSRFEKQSVLQTQSQRQLDDLRNSIAMSLPHELRTPLHGIMGLAEVLMEDHQHISSAEIYEMAQGIHQSAERLYRLIQNFLLYAELEMTLYDSERQAAYTSYETHYPQVLIANIATKIAEQANRTKDLRLNLQNQAIRFGDIHLKKVIEELVSNAFKFSEADTPVTLTSMATDTGYTLYISDRGRGMTAQQIAQLGAYVQFERDFYEQQGSGLGIAIAKRLVELHKGQFSIDSDPGHQTIVCLKLQPI</sequence>
<dbReference type="InterPro" id="IPR036097">
    <property type="entry name" value="HisK_dim/P_sf"/>
</dbReference>
<dbReference type="Pfam" id="PF02518">
    <property type="entry name" value="HATPase_c"/>
    <property type="match status" value="1"/>
</dbReference>
<dbReference type="InterPro" id="IPR004358">
    <property type="entry name" value="Sig_transdc_His_kin-like_C"/>
</dbReference>
<dbReference type="InterPro" id="IPR003661">
    <property type="entry name" value="HisK_dim/P_dom"/>
</dbReference>
<dbReference type="CDD" id="cd17574">
    <property type="entry name" value="REC_OmpR"/>
    <property type="match status" value="1"/>
</dbReference>
<comment type="caution">
    <text evidence="9">The sequence shown here is derived from an EMBL/GenBank/DDBJ whole genome shotgun (WGS) entry which is preliminary data.</text>
</comment>
<reference evidence="9" key="1">
    <citation type="journal article" date="2020" name="mSystems">
        <title>Genome- and Community-Level Interaction Insights into Carbon Utilization and Element Cycling Functions of Hydrothermarchaeota in Hydrothermal Sediment.</title>
        <authorList>
            <person name="Zhou Z."/>
            <person name="Liu Y."/>
            <person name="Xu W."/>
            <person name="Pan J."/>
            <person name="Luo Z.H."/>
            <person name="Li M."/>
        </authorList>
    </citation>
    <scope>NUCLEOTIDE SEQUENCE [LARGE SCALE GENOMIC DNA]</scope>
    <source>
        <strain evidence="9">SpSt-418</strain>
    </source>
</reference>
<evidence type="ECO:0000313" key="9">
    <source>
        <dbReference type="EMBL" id="HFM99386.1"/>
    </source>
</evidence>
<gene>
    <name evidence="9" type="ORF">ENR64_16815</name>
</gene>
<keyword evidence="4 9" id="KW-0418">Kinase</keyword>
<evidence type="ECO:0000256" key="3">
    <source>
        <dbReference type="ARBA" id="ARBA00022553"/>
    </source>
</evidence>
<dbReference type="AlphaFoldDB" id="A0A7C3KFB7"/>